<evidence type="ECO:0000313" key="2">
    <source>
        <dbReference type="EMBL" id="GAA3383266.1"/>
    </source>
</evidence>
<dbReference type="EMBL" id="BAAAYN010000005">
    <property type="protein sequence ID" value="GAA3383266.1"/>
    <property type="molecule type" value="Genomic_DNA"/>
</dbReference>
<proteinExistence type="predicted"/>
<dbReference type="InterPro" id="IPR050144">
    <property type="entry name" value="AAE_transporter"/>
</dbReference>
<dbReference type="SUPFAM" id="SSF116726">
    <property type="entry name" value="TrkA C-terminal domain-like"/>
    <property type="match status" value="1"/>
</dbReference>
<dbReference type="Pfam" id="PF02080">
    <property type="entry name" value="TrkA_C"/>
    <property type="match status" value="1"/>
</dbReference>
<dbReference type="Proteomes" id="UP001501676">
    <property type="component" value="Unassembled WGS sequence"/>
</dbReference>
<evidence type="ECO:0000313" key="3">
    <source>
        <dbReference type="Proteomes" id="UP001501676"/>
    </source>
</evidence>
<dbReference type="RefSeq" id="WP_345726618.1">
    <property type="nucleotide sequence ID" value="NZ_BAAAYN010000005.1"/>
</dbReference>
<dbReference type="Gene3D" id="3.30.70.1450">
    <property type="entry name" value="Regulator of K+ conductance, C-terminal domain"/>
    <property type="match status" value="1"/>
</dbReference>
<dbReference type="InterPro" id="IPR006037">
    <property type="entry name" value="RCK_C"/>
</dbReference>
<comment type="caution">
    <text evidence="2">The sequence shown here is derived from an EMBL/GenBank/DDBJ whole genome shotgun (WGS) entry which is preliminary data.</text>
</comment>
<dbReference type="PANTHER" id="PTHR30445">
    <property type="entry name" value="K(+)_H(+) ANTIPORTER SUBUNIT KHTT"/>
    <property type="match status" value="1"/>
</dbReference>
<keyword evidence="3" id="KW-1185">Reference proteome</keyword>
<dbReference type="InterPro" id="IPR058776">
    <property type="entry name" value="KhtT-like_N"/>
</dbReference>
<dbReference type="PROSITE" id="PS51202">
    <property type="entry name" value="RCK_C"/>
    <property type="match status" value="1"/>
</dbReference>
<dbReference type="Pfam" id="PF25991">
    <property type="entry name" value="KhtT_N"/>
    <property type="match status" value="1"/>
</dbReference>
<feature type="domain" description="RCK C-terminal" evidence="1">
    <location>
        <begin position="73"/>
        <end position="159"/>
    </location>
</feature>
<name>A0ABP6SR75_9ACTN</name>
<organism evidence="2 3">
    <name type="scientific">Cryptosporangium minutisporangium</name>
    <dbReference type="NCBI Taxonomy" id="113569"/>
    <lineage>
        <taxon>Bacteria</taxon>
        <taxon>Bacillati</taxon>
        <taxon>Actinomycetota</taxon>
        <taxon>Actinomycetes</taxon>
        <taxon>Cryptosporangiales</taxon>
        <taxon>Cryptosporangiaceae</taxon>
        <taxon>Cryptosporangium</taxon>
    </lineage>
</organism>
<protein>
    <submittedName>
        <fullName evidence="2">Cation:proton antiporter regulatory subunit</fullName>
    </submittedName>
</protein>
<dbReference type="InterPro" id="IPR036721">
    <property type="entry name" value="RCK_C_sf"/>
</dbReference>
<sequence length="160" mass="16610">MNLERTVLLSIGVSYSFVTASGQRAAVIVHGSGDRSLVVYESDDSEQVLHALDLEEAEARTVAELLGLPLVADRVANVVPGMDGMNAVRIPLPVGSPCAGRALGETRARTRTGASIVAVLRDGQTVMGPAPDFVLQHGDSVVVVGDDPGIAGIRELLITG</sequence>
<accession>A0ABP6SR75</accession>
<dbReference type="PANTHER" id="PTHR30445:SF8">
    <property type="entry name" value="K(+)_H(+) ANTIPORTER SUBUNIT KHTT"/>
    <property type="match status" value="1"/>
</dbReference>
<dbReference type="InterPro" id="IPR026278">
    <property type="entry name" value="KhtT"/>
</dbReference>
<dbReference type="PIRSF" id="PIRSF005028">
    <property type="entry name" value="KhtT"/>
    <property type="match status" value="1"/>
</dbReference>
<reference evidence="3" key="1">
    <citation type="journal article" date="2019" name="Int. J. Syst. Evol. Microbiol.">
        <title>The Global Catalogue of Microorganisms (GCM) 10K type strain sequencing project: providing services to taxonomists for standard genome sequencing and annotation.</title>
        <authorList>
            <consortium name="The Broad Institute Genomics Platform"/>
            <consortium name="The Broad Institute Genome Sequencing Center for Infectious Disease"/>
            <person name="Wu L."/>
            <person name="Ma J."/>
        </authorList>
    </citation>
    <scope>NUCLEOTIDE SEQUENCE [LARGE SCALE GENOMIC DNA]</scope>
    <source>
        <strain evidence="3">JCM 9458</strain>
    </source>
</reference>
<gene>
    <name evidence="2" type="ORF">GCM10020369_08480</name>
</gene>
<evidence type="ECO:0000259" key="1">
    <source>
        <dbReference type="PROSITE" id="PS51202"/>
    </source>
</evidence>